<evidence type="ECO:0000259" key="4">
    <source>
        <dbReference type="PROSITE" id="PS50893"/>
    </source>
</evidence>
<dbReference type="InterPro" id="IPR032781">
    <property type="entry name" value="ABC_tran_Xtn"/>
</dbReference>
<dbReference type="Pfam" id="PF00005">
    <property type="entry name" value="ABC_tran"/>
    <property type="match status" value="2"/>
</dbReference>
<dbReference type="InterPro" id="IPR003439">
    <property type="entry name" value="ABC_transporter-like_ATP-bd"/>
</dbReference>
<keyword evidence="6" id="KW-1185">Reference proteome</keyword>
<dbReference type="OrthoDB" id="9762369at2"/>
<evidence type="ECO:0000256" key="2">
    <source>
        <dbReference type="ARBA" id="ARBA00022840"/>
    </source>
</evidence>
<dbReference type="SMART" id="SM00382">
    <property type="entry name" value="AAA"/>
    <property type="match status" value="2"/>
</dbReference>
<dbReference type="Proteomes" id="UP000076563">
    <property type="component" value="Unassembled WGS sequence"/>
</dbReference>
<dbReference type="SUPFAM" id="SSF52540">
    <property type="entry name" value="P-loop containing nucleoside triphosphate hydrolases"/>
    <property type="match status" value="2"/>
</dbReference>
<feature type="coiled-coil region" evidence="3">
    <location>
        <begin position="558"/>
        <end position="607"/>
    </location>
</feature>
<gene>
    <name evidence="5" type="ORF">AV654_14230</name>
</gene>
<dbReference type="Gene3D" id="3.40.50.300">
    <property type="entry name" value="P-loop containing nucleotide triphosphate hydrolases"/>
    <property type="match status" value="2"/>
</dbReference>
<protein>
    <submittedName>
        <fullName evidence="5">ABC transporter ATP-binding protein</fullName>
    </submittedName>
</protein>
<keyword evidence="2 5" id="KW-0067">ATP-binding</keyword>
<dbReference type="InterPro" id="IPR017871">
    <property type="entry name" value="ABC_transporter-like_CS"/>
</dbReference>
<dbReference type="InterPro" id="IPR051309">
    <property type="entry name" value="ABCF_ATPase"/>
</dbReference>
<evidence type="ECO:0000256" key="1">
    <source>
        <dbReference type="ARBA" id="ARBA00022741"/>
    </source>
</evidence>
<evidence type="ECO:0000313" key="5">
    <source>
        <dbReference type="EMBL" id="KZE80143.1"/>
    </source>
</evidence>
<dbReference type="Pfam" id="PF12848">
    <property type="entry name" value="ABC_tran_Xtn"/>
    <property type="match status" value="1"/>
</dbReference>
<dbReference type="InterPro" id="IPR003593">
    <property type="entry name" value="AAA+_ATPase"/>
</dbReference>
<keyword evidence="3" id="KW-0175">Coiled coil</keyword>
<reference evidence="6" key="1">
    <citation type="submission" date="2016-01" db="EMBL/GenBank/DDBJ databases">
        <title>Draft genome of Chromobacterium sp. F49.</title>
        <authorList>
            <person name="Hong K.W."/>
        </authorList>
    </citation>
    <scope>NUCLEOTIDE SEQUENCE [LARGE SCALE GENOMIC DNA]</scope>
    <source>
        <strain evidence="6">M63</strain>
    </source>
</reference>
<keyword evidence="1" id="KW-0547">Nucleotide-binding</keyword>
<dbReference type="PROSITE" id="PS50893">
    <property type="entry name" value="ABC_TRANSPORTER_2"/>
    <property type="match status" value="2"/>
</dbReference>
<feature type="domain" description="ABC transporter" evidence="4">
    <location>
        <begin position="4"/>
        <end position="258"/>
    </location>
</feature>
<comment type="caution">
    <text evidence="5">The sequence shown here is derived from an EMBL/GenBank/DDBJ whole genome shotgun (WGS) entry which is preliminary data.</text>
</comment>
<evidence type="ECO:0000313" key="6">
    <source>
        <dbReference type="Proteomes" id="UP000076563"/>
    </source>
</evidence>
<name>A0A163YRN5_9BACL</name>
<dbReference type="PANTHER" id="PTHR42855">
    <property type="entry name" value="ABC TRANSPORTER ATP-BINDING SUBUNIT"/>
    <property type="match status" value="1"/>
</dbReference>
<dbReference type="EMBL" id="LQRA01000049">
    <property type="protein sequence ID" value="KZE80143.1"/>
    <property type="molecule type" value="Genomic_DNA"/>
</dbReference>
<dbReference type="GO" id="GO:0005524">
    <property type="term" value="F:ATP binding"/>
    <property type="evidence" value="ECO:0007669"/>
    <property type="project" value="UniProtKB-KW"/>
</dbReference>
<dbReference type="RefSeq" id="WP_063180694.1">
    <property type="nucleotide sequence ID" value="NZ_LQRA01000049.1"/>
</dbReference>
<accession>A0A163YRN5</accession>
<feature type="domain" description="ABC transporter" evidence="4">
    <location>
        <begin position="344"/>
        <end position="558"/>
    </location>
</feature>
<dbReference type="CDD" id="cd03221">
    <property type="entry name" value="ABCF_EF-3"/>
    <property type="match status" value="2"/>
</dbReference>
<dbReference type="STRING" id="1007103.GCA_000213315_04865"/>
<dbReference type="InterPro" id="IPR027417">
    <property type="entry name" value="P-loop_NTPase"/>
</dbReference>
<dbReference type="PROSITE" id="PS00211">
    <property type="entry name" value="ABC_TRANSPORTER_1"/>
    <property type="match status" value="1"/>
</dbReference>
<dbReference type="eggNOG" id="COG0488">
    <property type="taxonomic scope" value="Bacteria"/>
</dbReference>
<dbReference type="NCBIfam" id="NF000355">
    <property type="entry name" value="ribo_prot_ABC_F"/>
    <property type="match status" value="1"/>
</dbReference>
<evidence type="ECO:0000256" key="3">
    <source>
        <dbReference type="SAM" id="Coils"/>
    </source>
</evidence>
<dbReference type="PANTHER" id="PTHR42855:SF2">
    <property type="entry name" value="DRUG RESISTANCE ABC TRANSPORTER,ATP-BINDING PROTEIN"/>
    <property type="match status" value="1"/>
</dbReference>
<dbReference type="AlphaFoldDB" id="A0A163YRN5"/>
<organism evidence="5 6">
    <name type="scientific">Paenibacillus elgii</name>
    <dbReference type="NCBI Taxonomy" id="189691"/>
    <lineage>
        <taxon>Bacteria</taxon>
        <taxon>Bacillati</taxon>
        <taxon>Bacillota</taxon>
        <taxon>Bacilli</taxon>
        <taxon>Bacillales</taxon>
        <taxon>Paenibacillaceae</taxon>
        <taxon>Paenibacillus</taxon>
    </lineage>
</organism>
<proteinExistence type="predicted"/>
<dbReference type="GO" id="GO:0016887">
    <property type="term" value="F:ATP hydrolysis activity"/>
    <property type="evidence" value="ECO:0007669"/>
    <property type="project" value="InterPro"/>
</dbReference>
<sequence length="607" mass="69367">MLIVKATDLRKEWDGTVLFENVSFEIAEGQRIAIFGRNGTGKTTLLNGLLGQTAFDHGSVHRHVPLEEWGWLEQHPAGVREKTVLDFVLSGSESRYALKLRLEGLQRRMNQEESSVLLDQYGELHERYMQQGGYEWELQAEKCLQRVKLDPGLWRQPFHCLSGGQKTRAQLARLMVREPKFIVLDEPTNHLDEETLSWLEQWLRQYAGTVLFVSHDRYFLDRTASAIYELTGQGGRMYPGGYSDYRKQKDIEWQTQEALHKKQEQAREKLLESIRRYQQWFHQAHQAAGQNDFLRSKAKKNVSRLKAKEAALERLERNRVRKPREEGGLHMQLQDRPFAAGTLLRIEEVGFAYDGGVQIFQALSASVNRGDRVAVIGPNGAGKTTLLRLMTGSLTPASGEVKLHPQTKIGYFAQELDQLNPDETILDSLLRLPDMTQSHARTILGCFLFSGDEAFKRIGDLSMGEKCRVAFLHLYFGGFNLLILDEPTNYLDIDTREKVEEALLEYQGALVLVSHDRYLLQNIANRLLILDGTGAKAFPGTYVEYMAKRRDADISAENQRQENEIGRLELKLTQLMAEPEPELEADRQQLIADIKRLSALLMSLKQL</sequence>
<dbReference type="FunFam" id="3.40.50.300:FF:000011">
    <property type="entry name" value="Putative ABC transporter ATP-binding component"/>
    <property type="match status" value="1"/>
</dbReference>